<dbReference type="eggNOG" id="ENOG5032UN7">
    <property type="taxonomic scope" value="Bacteria"/>
</dbReference>
<dbReference type="KEGG" id="ske:Sked_12680"/>
<gene>
    <name evidence="1" type="ordered locus">Sked_12680</name>
</gene>
<dbReference type="STRING" id="446469.Sked_12680"/>
<accession>D1BED2</accession>
<dbReference type="AlphaFoldDB" id="D1BED2"/>
<evidence type="ECO:0000313" key="1">
    <source>
        <dbReference type="EMBL" id="ACZ21210.1"/>
    </source>
</evidence>
<organism evidence="1 2">
    <name type="scientific">Sanguibacter keddieii (strain ATCC 51767 / DSM 10542 / NCFB 3025 / ST-74)</name>
    <dbReference type="NCBI Taxonomy" id="446469"/>
    <lineage>
        <taxon>Bacteria</taxon>
        <taxon>Bacillati</taxon>
        <taxon>Actinomycetota</taxon>
        <taxon>Actinomycetes</taxon>
        <taxon>Micrococcales</taxon>
        <taxon>Sanguibacteraceae</taxon>
        <taxon>Sanguibacter</taxon>
    </lineage>
</organism>
<proteinExistence type="predicted"/>
<dbReference type="EMBL" id="CP001819">
    <property type="protein sequence ID" value="ACZ21210.1"/>
    <property type="molecule type" value="Genomic_DNA"/>
</dbReference>
<reference evidence="1 2" key="1">
    <citation type="journal article" date="2009" name="Stand. Genomic Sci.">
        <title>Complete genome sequence of Sanguibacter keddieii type strain (ST-74).</title>
        <authorList>
            <person name="Ivanova N."/>
            <person name="Sikorski J."/>
            <person name="Sims D."/>
            <person name="Brettin T."/>
            <person name="Detter J.C."/>
            <person name="Han C."/>
            <person name="Lapidus A."/>
            <person name="Copeland A."/>
            <person name="Glavina Del Rio T."/>
            <person name="Nolan M."/>
            <person name="Chen F."/>
            <person name="Lucas S."/>
            <person name="Tice H."/>
            <person name="Cheng J.F."/>
            <person name="Bruce D."/>
            <person name="Goodwin L."/>
            <person name="Pitluck S."/>
            <person name="Pati A."/>
            <person name="Mavromatis K."/>
            <person name="Chen A."/>
            <person name="Palaniappan K."/>
            <person name="D'haeseleer P."/>
            <person name="Chain P."/>
            <person name="Bristow J."/>
            <person name="Eisen J.A."/>
            <person name="Markowitz V."/>
            <person name="Hugenholtz P."/>
            <person name="Goker M."/>
            <person name="Pukall R."/>
            <person name="Klenk H.P."/>
            <person name="Kyrpides N.C."/>
        </authorList>
    </citation>
    <scope>NUCLEOTIDE SEQUENCE [LARGE SCALE GENOMIC DNA]</scope>
    <source>
        <strain evidence="2">ATCC 51767 / DSM 10542 / NCFB 3025 / ST-74</strain>
    </source>
</reference>
<evidence type="ECO:0008006" key="3">
    <source>
        <dbReference type="Google" id="ProtNLM"/>
    </source>
</evidence>
<keyword evidence="2" id="KW-1185">Reference proteome</keyword>
<name>D1BED2_SANKS</name>
<dbReference type="HOGENOM" id="CLU_155799_0_0_11"/>
<dbReference type="Proteomes" id="UP000000322">
    <property type="component" value="Chromosome"/>
</dbReference>
<dbReference type="OrthoDB" id="3295834at2"/>
<protein>
    <recommendedName>
        <fullName evidence="3">Pilus assembly protein CpaE</fullName>
    </recommendedName>
</protein>
<sequence length="159" mass="17153">MISADLARALALAGLRWHPVPGDRFTIEAEDLDQVVYTVSELIVEVHEYPTGTILGFNGTTEWALDSVDMDQTLWLPSEEQLRTLLGATFRSLVRDGADVPATAAEPSQGDDERSEDPGSFVVTITLHGEPVEFRAEVAAEAYGQALHSLITASTAVDA</sequence>
<dbReference type="RefSeq" id="WP_012866279.1">
    <property type="nucleotide sequence ID" value="NC_013521.1"/>
</dbReference>
<evidence type="ECO:0000313" key="2">
    <source>
        <dbReference type="Proteomes" id="UP000000322"/>
    </source>
</evidence>